<keyword evidence="4" id="KW-0804">Transcription</keyword>
<reference evidence="9" key="1">
    <citation type="submission" date="2014-03" db="EMBL/GenBank/DDBJ databases">
        <title>The Genome Sequence of Puccinia striiformis f. sp. tritici PST-78.</title>
        <authorList>
            <consortium name="The Broad Institute Genome Sequencing Platform"/>
            <person name="Cuomo C."/>
            <person name="Hulbert S."/>
            <person name="Chen X."/>
            <person name="Walker B."/>
            <person name="Young S.K."/>
            <person name="Zeng Q."/>
            <person name="Gargeya S."/>
            <person name="Fitzgerald M."/>
            <person name="Haas B."/>
            <person name="Abouelleil A."/>
            <person name="Alvarado L."/>
            <person name="Arachchi H.M."/>
            <person name="Berlin A.M."/>
            <person name="Chapman S.B."/>
            <person name="Goldberg J."/>
            <person name="Griggs A."/>
            <person name="Gujja S."/>
            <person name="Hansen M."/>
            <person name="Howarth C."/>
            <person name="Imamovic A."/>
            <person name="Larimer J."/>
            <person name="McCowan C."/>
            <person name="Montmayeur A."/>
            <person name="Murphy C."/>
            <person name="Neiman D."/>
            <person name="Pearson M."/>
            <person name="Priest M."/>
            <person name="Roberts A."/>
            <person name="Saif S."/>
            <person name="Shea T."/>
            <person name="Sisk P."/>
            <person name="Sykes S."/>
            <person name="Wortman J."/>
            <person name="Nusbaum C."/>
            <person name="Birren B."/>
        </authorList>
    </citation>
    <scope>NUCLEOTIDE SEQUENCE [LARGE SCALE GENOMIC DNA]</scope>
    <source>
        <strain evidence="9">race PST-78</strain>
    </source>
</reference>
<dbReference type="PANTHER" id="PTHR12228:SF0">
    <property type="entry name" value="TATA-BOX BINDING PROTEIN ASSOCIATED FACTOR 7"/>
    <property type="match status" value="1"/>
</dbReference>
<feature type="compositionally biased region" description="Acidic residues" evidence="6">
    <location>
        <begin position="180"/>
        <end position="197"/>
    </location>
</feature>
<dbReference type="GO" id="GO:0005669">
    <property type="term" value="C:transcription factor TFIID complex"/>
    <property type="evidence" value="ECO:0007669"/>
    <property type="project" value="InterPro"/>
</dbReference>
<evidence type="ECO:0000256" key="2">
    <source>
        <dbReference type="ARBA" id="ARBA00009368"/>
    </source>
</evidence>
<feature type="compositionally biased region" description="Polar residues" evidence="6">
    <location>
        <begin position="113"/>
        <end position="137"/>
    </location>
</feature>
<evidence type="ECO:0000256" key="4">
    <source>
        <dbReference type="ARBA" id="ARBA00023163"/>
    </source>
</evidence>
<comment type="similarity">
    <text evidence="2">Belongs to the TAF7 family.</text>
</comment>
<evidence type="ECO:0000256" key="6">
    <source>
        <dbReference type="SAM" id="MobiDB-lite"/>
    </source>
</evidence>
<dbReference type="Proteomes" id="UP000054564">
    <property type="component" value="Unassembled WGS sequence"/>
</dbReference>
<evidence type="ECO:0000313" key="9">
    <source>
        <dbReference type="Proteomes" id="UP000054564"/>
    </source>
</evidence>
<evidence type="ECO:0000256" key="1">
    <source>
        <dbReference type="ARBA" id="ARBA00004123"/>
    </source>
</evidence>
<dbReference type="GO" id="GO:0016251">
    <property type="term" value="F:RNA polymerase II general transcription initiation factor activity"/>
    <property type="evidence" value="ECO:0007669"/>
    <property type="project" value="TreeGrafter"/>
</dbReference>
<feature type="region of interest" description="Disordered" evidence="6">
    <location>
        <begin position="84"/>
        <end position="266"/>
    </location>
</feature>
<dbReference type="InterPro" id="IPR006751">
    <property type="entry name" value="TAFII55_prot_cons_reg"/>
</dbReference>
<dbReference type="InterPro" id="IPR037817">
    <property type="entry name" value="TAF7"/>
</dbReference>
<evidence type="ECO:0000256" key="5">
    <source>
        <dbReference type="ARBA" id="ARBA00023242"/>
    </source>
</evidence>
<feature type="compositionally biased region" description="Polar residues" evidence="6">
    <location>
        <begin position="380"/>
        <end position="391"/>
    </location>
</feature>
<keyword evidence="3" id="KW-0805">Transcription regulation</keyword>
<dbReference type="Pfam" id="PF04658">
    <property type="entry name" value="TAFII55_N"/>
    <property type="match status" value="1"/>
</dbReference>
<comment type="caution">
    <text evidence="8">The sequence shown here is derived from an EMBL/GenBank/DDBJ whole genome shotgun (WGS) entry which is preliminary data.</text>
</comment>
<gene>
    <name evidence="8" type="ORF">PSTG_04828</name>
</gene>
<name>A0A0L0VRW2_9BASI</name>
<evidence type="ECO:0000259" key="7">
    <source>
        <dbReference type="SMART" id="SM01370"/>
    </source>
</evidence>
<feature type="compositionally biased region" description="Acidic residues" evidence="6">
    <location>
        <begin position="220"/>
        <end position="262"/>
    </location>
</feature>
<protein>
    <recommendedName>
        <fullName evidence="7">TAFII55 protein conserved region domain-containing protein</fullName>
    </recommendedName>
</protein>
<keyword evidence="5" id="KW-0539">Nucleus</keyword>
<feature type="region of interest" description="Disordered" evidence="6">
    <location>
        <begin position="372"/>
        <end position="406"/>
    </location>
</feature>
<evidence type="ECO:0000313" key="8">
    <source>
        <dbReference type="EMBL" id="KNF02006.1"/>
    </source>
</evidence>
<dbReference type="AlphaFoldDB" id="A0A0L0VRW2"/>
<dbReference type="GO" id="GO:0051123">
    <property type="term" value="P:RNA polymerase II preinitiation complex assembly"/>
    <property type="evidence" value="ECO:0007669"/>
    <property type="project" value="TreeGrafter"/>
</dbReference>
<sequence length="406" mass="46056">MILVEDTPIKDESTVSQGNFNIQDFIYPHGLTPPLNHVRRRRFRKRLNKRTIETVERAVERLLEEDGRADQVIIDIVDNVRDLSDSEGEDYQPPQSATVGYGNQPPSKIVYNKQRSSISHSKRNTSQPFDSNNPQNSERSKQSRSQQHPHDLDPDGSIQTVTVETPMGESIGAPTPAREEFEDEEEEEGSIDNDLAAEIEAGLMESAAAEERAAAGLTGPEDEEEDENDSEDLFGDRDNDDDDDEEEEEEEEDDDDEETNEMIEDKQRIRLLQGEIKDLESAINRKKIQTSGATNLIVRKRFEEALKKLNLEVDNKKNLLNLTTLNLQNLVLQRQKLKDQSKLDDKISSSQLQPSHDLNLIQPDNQQIDIVDQSFDDPATVQQDPSKSISIQPDLDTIHESFNQNS</sequence>
<keyword evidence="9" id="KW-1185">Reference proteome</keyword>
<accession>A0A0L0VRW2</accession>
<dbReference type="PANTHER" id="PTHR12228">
    <property type="entry name" value="TRANSCRIPTION INITIATION FACTOR TFIID 55 KD SUBUNIT-RELATED"/>
    <property type="match status" value="1"/>
</dbReference>
<organism evidence="8 9">
    <name type="scientific">Puccinia striiformis f. sp. tritici PST-78</name>
    <dbReference type="NCBI Taxonomy" id="1165861"/>
    <lineage>
        <taxon>Eukaryota</taxon>
        <taxon>Fungi</taxon>
        <taxon>Dikarya</taxon>
        <taxon>Basidiomycota</taxon>
        <taxon>Pucciniomycotina</taxon>
        <taxon>Pucciniomycetes</taxon>
        <taxon>Pucciniales</taxon>
        <taxon>Pucciniaceae</taxon>
        <taxon>Puccinia</taxon>
    </lineage>
</organism>
<feature type="domain" description="TAFII55 protein conserved region" evidence="7">
    <location>
        <begin position="1"/>
        <end position="71"/>
    </location>
</feature>
<proteinExistence type="inferred from homology"/>
<comment type="subcellular location">
    <subcellularLocation>
        <location evidence="1">Nucleus</location>
    </subcellularLocation>
</comment>
<evidence type="ECO:0000256" key="3">
    <source>
        <dbReference type="ARBA" id="ARBA00023015"/>
    </source>
</evidence>
<dbReference type="SMART" id="SM01370">
    <property type="entry name" value="TAFII55_N"/>
    <property type="match status" value="1"/>
</dbReference>
<dbReference type="EMBL" id="AJIL01000026">
    <property type="protein sequence ID" value="KNF02006.1"/>
    <property type="molecule type" value="Genomic_DNA"/>
</dbReference>